<evidence type="ECO:0000256" key="5">
    <source>
        <dbReference type="ARBA" id="ARBA00022801"/>
    </source>
</evidence>
<feature type="active site" description="Charge relay system" evidence="7 8">
    <location>
        <position position="302"/>
    </location>
</feature>
<dbReference type="PROSITE" id="PS00138">
    <property type="entry name" value="SUBTILASE_SER"/>
    <property type="match status" value="1"/>
</dbReference>
<evidence type="ECO:0000259" key="9">
    <source>
        <dbReference type="Pfam" id="PF00082"/>
    </source>
</evidence>
<dbReference type="GO" id="GO:0006508">
    <property type="term" value="P:proteolysis"/>
    <property type="evidence" value="ECO:0007669"/>
    <property type="project" value="UniProtKB-KW"/>
</dbReference>
<evidence type="ECO:0000259" key="10">
    <source>
        <dbReference type="Pfam" id="PF17766"/>
    </source>
</evidence>
<feature type="active site" description="Charge relay system" evidence="7 8">
    <location>
        <position position="663"/>
    </location>
</feature>
<dbReference type="GO" id="GO:0004252">
    <property type="term" value="F:serine-type endopeptidase activity"/>
    <property type="evidence" value="ECO:0007669"/>
    <property type="project" value="UniProtKB-UniRule"/>
</dbReference>
<dbReference type="InterPro" id="IPR000209">
    <property type="entry name" value="Peptidase_S8/S53_dom"/>
</dbReference>
<dbReference type="InterPro" id="IPR019321">
    <property type="entry name" value="Nucleoporin_Nup88"/>
</dbReference>
<dbReference type="InterPro" id="IPR036852">
    <property type="entry name" value="Peptidase_S8/S53_dom_sf"/>
</dbReference>
<dbReference type="InterPro" id="IPR023828">
    <property type="entry name" value="Peptidase_S8_Ser-AS"/>
</dbReference>
<feature type="domain" description="Subtilisin-like protease fibronectin type-III" evidence="10">
    <location>
        <begin position="780"/>
        <end position="882"/>
    </location>
</feature>
<dbReference type="Gene3D" id="3.50.30.30">
    <property type="match status" value="1"/>
</dbReference>
<gene>
    <name evidence="11" type="ORF">SO802_017129</name>
</gene>
<reference evidence="11 12" key="1">
    <citation type="submission" date="2024-01" db="EMBL/GenBank/DDBJ databases">
        <title>A telomere-to-telomere, gap-free genome of sweet tea (Lithocarpus litseifolius).</title>
        <authorList>
            <person name="Zhou J."/>
        </authorList>
    </citation>
    <scope>NUCLEOTIDE SEQUENCE [LARGE SCALE GENOMIC DNA]</scope>
    <source>
        <strain evidence="11">Zhou-2022a</strain>
        <tissue evidence="11">Leaf</tissue>
    </source>
</reference>
<dbReference type="InterPro" id="IPR015500">
    <property type="entry name" value="Peptidase_S8_subtilisin-rel"/>
</dbReference>
<evidence type="ECO:0000313" key="11">
    <source>
        <dbReference type="EMBL" id="KAL0003348.1"/>
    </source>
</evidence>
<keyword evidence="3 8" id="KW-0645">Protease</keyword>
<keyword evidence="6 8" id="KW-0720">Serine protease</keyword>
<evidence type="ECO:0000256" key="2">
    <source>
        <dbReference type="ARBA" id="ARBA00011073"/>
    </source>
</evidence>
<organism evidence="11 12">
    <name type="scientific">Lithocarpus litseifolius</name>
    <dbReference type="NCBI Taxonomy" id="425828"/>
    <lineage>
        <taxon>Eukaryota</taxon>
        <taxon>Viridiplantae</taxon>
        <taxon>Streptophyta</taxon>
        <taxon>Embryophyta</taxon>
        <taxon>Tracheophyta</taxon>
        <taxon>Spermatophyta</taxon>
        <taxon>Magnoliopsida</taxon>
        <taxon>eudicotyledons</taxon>
        <taxon>Gunneridae</taxon>
        <taxon>Pentapetalae</taxon>
        <taxon>rosids</taxon>
        <taxon>fabids</taxon>
        <taxon>Fagales</taxon>
        <taxon>Fagaceae</taxon>
        <taxon>Lithocarpus</taxon>
    </lineage>
</organism>
<evidence type="ECO:0000256" key="8">
    <source>
        <dbReference type="PROSITE-ProRule" id="PRU01240"/>
    </source>
</evidence>
<dbReference type="PANTHER" id="PTHR10795">
    <property type="entry name" value="PROPROTEIN CONVERTASE SUBTILISIN/KEXIN"/>
    <property type="match status" value="1"/>
</dbReference>
<comment type="subcellular location">
    <subcellularLocation>
        <location evidence="1">Secreted</location>
    </subcellularLocation>
</comment>
<keyword evidence="4" id="KW-0732">Signal</keyword>
<dbReference type="PRINTS" id="PR00723">
    <property type="entry name" value="SUBTILISIN"/>
</dbReference>
<dbReference type="SUPFAM" id="SSF52743">
    <property type="entry name" value="Subtilisin-like"/>
    <property type="match status" value="1"/>
</dbReference>
<evidence type="ECO:0000313" key="12">
    <source>
        <dbReference type="Proteomes" id="UP001459277"/>
    </source>
</evidence>
<evidence type="ECO:0000256" key="3">
    <source>
        <dbReference type="ARBA" id="ARBA00022670"/>
    </source>
</evidence>
<proteinExistence type="inferred from homology"/>
<keyword evidence="12" id="KW-1185">Reference proteome</keyword>
<name>A0AAW2CYE9_9ROSI</name>
<comment type="caution">
    <text evidence="11">The sequence shown here is derived from an EMBL/GenBank/DDBJ whole genome shotgun (WGS) entry which is preliminary data.</text>
</comment>
<evidence type="ECO:0000256" key="1">
    <source>
        <dbReference type="ARBA" id="ARBA00004613"/>
    </source>
</evidence>
<dbReference type="Gene3D" id="2.60.40.2310">
    <property type="match status" value="1"/>
</dbReference>
<feature type="domain" description="Peptidase S8/S53" evidence="9">
    <location>
        <begin position="294"/>
        <end position="703"/>
    </location>
</feature>
<dbReference type="Proteomes" id="UP001459277">
    <property type="component" value="Unassembled WGS sequence"/>
</dbReference>
<accession>A0AAW2CYE9</accession>
<comment type="similarity">
    <text evidence="2 8">Belongs to the peptidase S8 family.</text>
</comment>
<protein>
    <submittedName>
        <fullName evidence="11">Uncharacterized protein</fullName>
    </submittedName>
</protein>
<feature type="active site" description="Charge relay system" evidence="7 8">
    <location>
        <position position="350"/>
    </location>
</feature>
<dbReference type="Pfam" id="PF17766">
    <property type="entry name" value="fn3_6"/>
    <property type="match status" value="1"/>
</dbReference>
<dbReference type="Pfam" id="PF00082">
    <property type="entry name" value="Peptidase_S8"/>
    <property type="match status" value="1"/>
</dbReference>
<evidence type="ECO:0000256" key="4">
    <source>
        <dbReference type="ARBA" id="ARBA00022729"/>
    </source>
</evidence>
<dbReference type="PROSITE" id="PS51892">
    <property type="entry name" value="SUBTILASE"/>
    <property type="match status" value="1"/>
</dbReference>
<evidence type="ECO:0000256" key="6">
    <source>
        <dbReference type="ARBA" id="ARBA00022825"/>
    </source>
</evidence>
<sequence length="904" mass="99374">MYLYGCNSTEENAIICRTVNVGSQFYSNGSNAIRMLQVSWHPYSDTHMGILSSDSAFRLFDLSSDLLLPEQEYYLQPVEPGRSRNFTSIFPVDFSFGGDHLWDKFSVFVLYTDGSLYILCPVVPFGSFYKWEYILEIYSDAHAFGLKSANSTAVSNSNLAISWLEATFPELANQEAEGGDLSMLRAHPYALFDASISLQTGMEKNLFGSHPDSLAATKSHGPLAFASDPLIAVPSLGGMDNNASSPLVAQDEINVIAGYSAAAGAGSSKVPDILEVDGPKMAGNFMKGSSPQIKNPKIAILDSGIDDDFLLFAHNNGEEDSIVTKSRFFYENGGREWDEIDRTVLDIHGHGTKVAAIAAGRKIEAKLYKTFPITIEGSASFADLFIYKILWKEKGTNRKIISPDSILDAFEAAIEDEVDVICLAIGRAIRRYHEDVISVGSFFAMTANILTIAAGSNAGPSFGSVINSAPSLLTVGASKSDKSFVTTVKIGHEEFKGSSLTLLETEWLPLIEFPSRSLETTAVSENRKKLEELEGNIVLCEDGDEVYFARSYAKRILYKTGDLEPYAKVGNQVWFKTEEFKKIQDSFAKMGDGIVASGKDTPILAKICRSERIDNSDMLIVPDFSGRGPNLIMDILKPDLCAPGVEIPVPCIRDGCTISTGTSFACPLVAGKAAIIKHEFEKKGVKLCPASIKSALMTTTVQELKNPQEVNGPFSFDRLKSAFARGVGFMDFTKAKDPGLVYDCGEDAFASSLLGQGYDKEVRSVYQLKDKAWEIIKPWDLNSPSFMVVIPKGSTNYSLRVSRTLKNVDTSNCDYEGKIEEQALGVEIEIEPSKLHFEGLNSEQQFTLIFRIDTKLWKLRPSFVTYLAWTNKDHSVRSIIVIVKQETLDYLVDKDSADATISLN</sequence>
<dbReference type="InterPro" id="IPR041469">
    <property type="entry name" value="Subtilisin-like_FN3"/>
</dbReference>
<dbReference type="GO" id="GO:0005576">
    <property type="term" value="C:extracellular region"/>
    <property type="evidence" value="ECO:0007669"/>
    <property type="project" value="UniProtKB-SubCell"/>
</dbReference>
<dbReference type="EMBL" id="JAZDWU010000005">
    <property type="protein sequence ID" value="KAL0003348.1"/>
    <property type="molecule type" value="Genomic_DNA"/>
</dbReference>
<evidence type="ECO:0000256" key="7">
    <source>
        <dbReference type="PIRSR" id="PIRSR615500-1"/>
    </source>
</evidence>
<dbReference type="InterPro" id="IPR045051">
    <property type="entry name" value="SBT"/>
</dbReference>
<dbReference type="AlphaFoldDB" id="A0AAW2CYE9"/>
<keyword evidence="5 8" id="KW-0378">Hydrolase</keyword>
<dbReference type="Pfam" id="PF10168">
    <property type="entry name" value="Nup88"/>
    <property type="match status" value="1"/>
</dbReference>
<dbReference type="Gene3D" id="3.40.50.200">
    <property type="entry name" value="Peptidase S8/S53 domain"/>
    <property type="match status" value="1"/>
</dbReference>